<keyword evidence="1 6" id="KW-0963">Cytoplasm</keyword>
<dbReference type="GO" id="GO:0005524">
    <property type="term" value="F:ATP binding"/>
    <property type="evidence" value="ECO:0007669"/>
    <property type="project" value="UniProtKB-UniRule"/>
</dbReference>
<comment type="subcellular location">
    <subcellularLocation>
        <location evidence="6">Cytoplasm</location>
    </subcellularLocation>
</comment>
<comment type="subunit">
    <text evidence="6">Homodimer.</text>
</comment>
<dbReference type="InterPro" id="IPR010935">
    <property type="entry name" value="SMC_hinge"/>
</dbReference>
<dbReference type="PIRSF" id="PIRSF005719">
    <property type="entry name" value="SMC"/>
    <property type="match status" value="1"/>
</dbReference>
<feature type="compositionally biased region" description="Basic and acidic residues" evidence="7">
    <location>
        <begin position="332"/>
        <end position="344"/>
    </location>
</feature>
<feature type="domain" description="SMC hinge" evidence="9">
    <location>
        <begin position="524"/>
        <end position="623"/>
    </location>
</feature>
<name>A0A4R3JV62_9PROT</name>
<evidence type="ECO:0000313" key="10">
    <source>
        <dbReference type="EMBL" id="TCS70556.1"/>
    </source>
</evidence>
<organism evidence="10 11">
    <name type="scientific">Sulfuritortus calidifontis</name>
    <dbReference type="NCBI Taxonomy" id="1914471"/>
    <lineage>
        <taxon>Bacteria</taxon>
        <taxon>Pseudomonadati</taxon>
        <taxon>Pseudomonadota</taxon>
        <taxon>Betaproteobacteria</taxon>
        <taxon>Nitrosomonadales</taxon>
        <taxon>Thiobacillaceae</taxon>
        <taxon>Sulfuritortus</taxon>
    </lineage>
</organism>
<dbReference type="HAMAP" id="MF_01894">
    <property type="entry name" value="Smc_prok"/>
    <property type="match status" value="1"/>
</dbReference>
<dbReference type="GO" id="GO:0030261">
    <property type="term" value="P:chromosome condensation"/>
    <property type="evidence" value="ECO:0007669"/>
    <property type="project" value="InterPro"/>
</dbReference>
<dbReference type="InterPro" id="IPR024704">
    <property type="entry name" value="SMC"/>
</dbReference>
<comment type="similarity">
    <text evidence="6">Belongs to the SMC family.</text>
</comment>
<dbReference type="PANTHER" id="PTHR43977">
    <property type="entry name" value="STRUCTURAL MAINTENANCE OF CHROMOSOMES PROTEIN 3"/>
    <property type="match status" value="1"/>
</dbReference>
<feature type="binding site" evidence="6">
    <location>
        <begin position="32"/>
        <end position="39"/>
    </location>
    <ligand>
        <name>ATP</name>
        <dbReference type="ChEBI" id="CHEBI:30616"/>
    </ligand>
</feature>
<feature type="region of interest" description="Disordered" evidence="7">
    <location>
        <begin position="321"/>
        <end position="344"/>
    </location>
</feature>
<dbReference type="Gene3D" id="3.40.50.300">
    <property type="entry name" value="P-loop containing nucleotide triphosphate hydrolases"/>
    <property type="match status" value="2"/>
</dbReference>
<dbReference type="SUPFAM" id="SSF52540">
    <property type="entry name" value="P-loop containing nucleoside triphosphate hydrolases"/>
    <property type="match status" value="1"/>
</dbReference>
<dbReference type="GO" id="GO:0007062">
    <property type="term" value="P:sister chromatid cohesion"/>
    <property type="evidence" value="ECO:0007669"/>
    <property type="project" value="InterPro"/>
</dbReference>
<dbReference type="InterPro" id="IPR003395">
    <property type="entry name" value="RecF/RecN/SMC_N"/>
</dbReference>
<keyword evidence="4 6" id="KW-0175">Coiled coil</keyword>
<dbReference type="RefSeq" id="WP_126461470.1">
    <property type="nucleotide sequence ID" value="NZ_AP018721.1"/>
</dbReference>
<evidence type="ECO:0000256" key="5">
    <source>
        <dbReference type="ARBA" id="ARBA00023125"/>
    </source>
</evidence>
<dbReference type="GO" id="GO:0005737">
    <property type="term" value="C:cytoplasm"/>
    <property type="evidence" value="ECO:0007669"/>
    <property type="project" value="UniProtKB-SubCell"/>
</dbReference>
<keyword evidence="3 6" id="KW-0067">ATP-binding</keyword>
<feature type="coiled-coil region" evidence="6">
    <location>
        <begin position="170"/>
        <end position="197"/>
    </location>
</feature>
<evidence type="ECO:0000256" key="1">
    <source>
        <dbReference type="ARBA" id="ARBA00022490"/>
    </source>
</evidence>
<dbReference type="GO" id="GO:0003677">
    <property type="term" value="F:DNA binding"/>
    <property type="evidence" value="ECO:0007669"/>
    <property type="project" value="UniProtKB-UniRule"/>
</dbReference>
<accession>A0A4R3JV62</accession>
<evidence type="ECO:0000256" key="4">
    <source>
        <dbReference type="ARBA" id="ARBA00023054"/>
    </source>
</evidence>
<dbReference type="InterPro" id="IPR011890">
    <property type="entry name" value="SMC_prok"/>
</dbReference>
<evidence type="ECO:0000256" key="2">
    <source>
        <dbReference type="ARBA" id="ARBA00022741"/>
    </source>
</evidence>
<dbReference type="AlphaFoldDB" id="A0A4R3JV62"/>
<dbReference type="InterPro" id="IPR036277">
    <property type="entry name" value="SMC_hinge_sf"/>
</dbReference>
<evidence type="ECO:0000259" key="8">
    <source>
        <dbReference type="Pfam" id="PF02463"/>
    </source>
</evidence>
<dbReference type="OrthoDB" id="9808768at2"/>
<dbReference type="GO" id="GO:0007059">
    <property type="term" value="P:chromosome segregation"/>
    <property type="evidence" value="ECO:0007669"/>
    <property type="project" value="UniProtKB-UniRule"/>
</dbReference>
<feature type="coiled-coil region" evidence="6">
    <location>
        <begin position="666"/>
        <end position="929"/>
    </location>
</feature>
<dbReference type="GO" id="GO:0006260">
    <property type="term" value="P:DNA replication"/>
    <property type="evidence" value="ECO:0007669"/>
    <property type="project" value="UniProtKB-UniRule"/>
</dbReference>
<dbReference type="SUPFAM" id="SSF75553">
    <property type="entry name" value="Smc hinge domain"/>
    <property type="match status" value="1"/>
</dbReference>
<dbReference type="NCBIfam" id="TIGR02168">
    <property type="entry name" value="SMC_prok_B"/>
    <property type="match status" value="1"/>
</dbReference>
<comment type="function">
    <text evidence="6">Required for chromosome condensation and partitioning.</text>
</comment>
<dbReference type="InterPro" id="IPR027417">
    <property type="entry name" value="P-loop_NTPase"/>
</dbReference>
<dbReference type="EMBL" id="SLZY01000015">
    <property type="protein sequence ID" value="TCS70556.1"/>
    <property type="molecule type" value="Genomic_DNA"/>
</dbReference>
<dbReference type="Pfam" id="PF06470">
    <property type="entry name" value="SMC_hinge"/>
    <property type="match status" value="1"/>
</dbReference>
<dbReference type="GO" id="GO:0016887">
    <property type="term" value="F:ATP hydrolysis activity"/>
    <property type="evidence" value="ECO:0007669"/>
    <property type="project" value="InterPro"/>
</dbReference>
<comment type="caution">
    <text evidence="10">The sequence shown here is derived from an EMBL/GenBank/DDBJ whole genome shotgun (WGS) entry which is preliminary data.</text>
</comment>
<evidence type="ECO:0000313" key="11">
    <source>
        <dbReference type="Proteomes" id="UP000295135"/>
    </source>
</evidence>
<proteinExistence type="inferred from homology"/>
<keyword evidence="11" id="KW-1185">Reference proteome</keyword>
<dbReference type="Proteomes" id="UP000295135">
    <property type="component" value="Unassembled WGS sequence"/>
</dbReference>
<evidence type="ECO:0000256" key="3">
    <source>
        <dbReference type="ARBA" id="ARBA00022840"/>
    </source>
</evidence>
<protein>
    <recommendedName>
        <fullName evidence="6">Chromosome partition protein Smc</fullName>
    </recommendedName>
</protein>
<keyword evidence="2 6" id="KW-0547">Nucleotide-binding</keyword>
<keyword evidence="5 6" id="KW-0238">DNA-binding</keyword>
<comment type="domain">
    <text evidence="6">Contains large globular domains required for ATP hydrolysis at each terminus and a third globular domain forming a flexible hinge near the middle of the molecule. These domains are separated by coiled-coil structures.</text>
</comment>
<gene>
    <name evidence="6" type="primary">smc</name>
    <name evidence="10" type="ORF">EDC61_11523</name>
</gene>
<feature type="coiled-coil region" evidence="6">
    <location>
        <begin position="962"/>
        <end position="1010"/>
    </location>
</feature>
<feature type="domain" description="RecF/RecN/SMC N-terminal" evidence="8">
    <location>
        <begin position="3"/>
        <end position="1152"/>
    </location>
</feature>
<reference evidence="10 11" key="1">
    <citation type="submission" date="2019-03" db="EMBL/GenBank/DDBJ databases">
        <title>Genomic Encyclopedia of Type Strains, Phase IV (KMG-IV): sequencing the most valuable type-strain genomes for metagenomic binning, comparative biology and taxonomic classification.</title>
        <authorList>
            <person name="Goeker M."/>
        </authorList>
    </citation>
    <scope>NUCLEOTIDE SEQUENCE [LARGE SCALE GENOMIC DNA]</scope>
    <source>
        <strain evidence="10 11">DSM 103923</strain>
    </source>
</reference>
<evidence type="ECO:0000256" key="7">
    <source>
        <dbReference type="SAM" id="MobiDB-lite"/>
    </source>
</evidence>
<dbReference type="CDD" id="cd03278">
    <property type="entry name" value="ABC_SMC_barmotin"/>
    <property type="match status" value="2"/>
</dbReference>
<dbReference type="Pfam" id="PF02463">
    <property type="entry name" value="SMC_N"/>
    <property type="match status" value="1"/>
</dbReference>
<evidence type="ECO:0000259" key="9">
    <source>
        <dbReference type="Pfam" id="PF06470"/>
    </source>
</evidence>
<evidence type="ECO:0000256" key="6">
    <source>
        <dbReference type="HAMAP-Rule" id="MF_01894"/>
    </source>
</evidence>
<sequence length="1169" mass="130378">MRLKHIHLAGFKSFVDPVTIPAPAQLTGIVGPNGCGKSNVIDAVRWVLGESKARELRGESLQDVIFNGSADRKPASRASVELLFDNSAGKAPGQWSQYAEISVKRVLTRNGDSSYYINNVHVRRRDIADLMLGTGLGGDAYAIIEQGMISRLIEAKPEEMRGYLEEAAGVSKYKERRKETERRLIDTRENLERVDDIRRELGAQLEKLSGQAEVAKRYFALTEEKTLKEQLLALMRQRQAQARQAALNQDIERSRTEIEAKIADLRRLESELEAARLGQFSATEAVNQAQAGFYAESGEVARLEQALQMLRERRERLEADLRRLSESQSQTEAEKQRAEEESRLKARELDEAREMALSLEEQARELSVELPAAEATLRQAQAQVAEVQRELANLEQTVQLEQSHVNHAERVIDQLKQRHARLAREQIGLAAPAPEAIARQEVEMETAREQVETFRAQLEAAKGALAGLDQARREAALALEQTGRGLHKAEAELAALKKLQDQAAQAESEGRNWLERQGLARSRRLWQAVKVTAGWENALEAALGERLAALVAEARSDWFAAPPESRFDFILADAGPAPASPAAISGLTPLRQHVATDDALAGRLLDDWLALAYVADDLNTALAARGQLPVGGLIATPQGHVVTRSTLTFNAPEKGHHGLLARAREIEALQIEVDRQQLAYVQAETRSQQAEQALHEARRQADQLQAELNRAQAHLHQVQMGLVRDSEAAKRAQERREQLEQESQEIAEQLAEEELQRAEAQARLNEARTQREFVRERLEESDQARAQAEQALMQLRDRLRQEEREVQEAGFRVRAIEARLQELAERRGQAERRLEELAQGLENAREELMGMDPAAAQAELEAALERRQAAEQTLIAARNALEGENQRLREMEQQRLNTERALEPLKANIQALELKLQEARLREAQFAEQLAEVDVEELAAKLPEGARDSDYAADIERLGRQIAELGAVNMAAVQELEEAQARKSYLDAQAEDLTTAANTLEEAIRRIDAETRSRLKATYDTVSREFRNLFTDLFGGGEAQLILTGEEILDAGLIVVAQPPGKKNSSIHLLSGGEKALTALSLVFAFFRLNPAPFCLLDEVDAPLDDSNTERYCNLVRKMSGETQFMFITHNRITMEMAQHLVGVTMPEPGVSRPVAVDVEDAVRLAEAA</sequence>
<dbReference type="GO" id="GO:0005694">
    <property type="term" value="C:chromosome"/>
    <property type="evidence" value="ECO:0007669"/>
    <property type="project" value="InterPro"/>
</dbReference>